<evidence type="ECO:0000256" key="3">
    <source>
        <dbReference type="ARBA" id="ARBA00022989"/>
    </source>
</evidence>
<feature type="domain" description="DUF1232" evidence="6">
    <location>
        <begin position="32"/>
        <end position="67"/>
    </location>
</feature>
<evidence type="ECO:0000313" key="7">
    <source>
        <dbReference type="EMBL" id="TYZ14572.1"/>
    </source>
</evidence>
<dbReference type="AlphaFoldDB" id="A0A5D6VHI4"/>
<evidence type="ECO:0000259" key="6">
    <source>
        <dbReference type="Pfam" id="PF06803"/>
    </source>
</evidence>
<name>A0A5D6VHI4_9BACT</name>
<evidence type="ECO:0000256" key="4">
    <source>
        <dbReference type="ARBA" id="ARBA00023136"/>
    </source>
</evidence>
<dbReference type="EMBL" id="VTHL01000001">
    <property type="protein sequence ID" value="TYZ14572.1"/>
    <property type="molecule type" value="Genomic_DNA"/>
</dbReference>
<evidence type="ECO:0000313" key="8">
    <source>
        <dbReference type="Proteomes" id="UP000322791"/>
    </source>
</evidence>
<comment type="caution">
    <text evidence="7">The sequence shown here is derived from an EMBL/GenBank/DDBJ whole genome shotgun (WGS) entry which is preliminary data.</text>
</comment>
<evidence type="ECO:0000256" key="2">
    <source>
        <dbReference type="ARBA" id="ARBA00022692"/>
    </source>
</evidence>
<keyword evidence="2 5" id="KW-0812">Transmembrane</keyword>
<feature type="transmembrane region" description="Helical" evidence="5">
    <location>
        <begin position="56"/>
        <end position="77"/>
    </location>
</feature>
<comment type="subcellular location">
    <subcellularLocation>
        <location evidence="1">Endomembrane system</location>
        <topology evidence="1">Multi-pass membrane protein</topology>
    </subcellularLocation>
</comment>
<feature type="transmembrane region" description="Helical" evidence="5">
    <location>
        <begin position="98"/>
        <end position="122"/>
    </location>
</feature>
<accession>A0A5D6VHI4</accession>
<keyword evidence="8" id="KW-1185">Reference proteome</keyword>
<organism evidence="7 8">
    <name type="scientific">Hymenobacter lutimineralis</name>
    <dbReference type="NCBI Taxonomy" id="2606448"/>
    <lineage>
        <taxon>Bacteria</taxon>
        <taxon>Pseudomonadati</taxon>
        <taxon>Bacteroidota</taxon>
        <taxon>Cytophagia</taxon>
        <taxon>Cytophagales</taxon>
        <taxon>Hymenobacteraceae</taxon>
        <taxon>Hymenobacter</taxon>
    </lineage>
</organism>
<evidence type="ECO:0000256" key="1">
    <source>
        <dbReference type="ARBA" id="ARBA00004127"/>
    </source>
</evidence>
<keyword evidence="4 5" id="KW-0472">Membrane</keyword>
<gene>
    <name evidence="7" type="ORF">FY528_00200</name>
</gene>
<evidence type="ECO:0000256" key="5">
    <source>
        <dbReference type="SAM" id="Phobius"/>
    </source>
</evidence>
<dbReference type="Proteomes" id="UP000322791">
    <property type="component" value="Unassembled WGS sequence"/>
</dbReference>
<reference evidence="7 8" key="1">
    <citation type="submission" date="2019-08" db="EMBL/GenBank/DDBJ databases">
        <authorList>
            <person name="Seo M.-J."/>
        </authorList>
    </citation>
    <scope>NUCLEOTIDE SEQUENCE [LARGE SCALE GENOMIC DNA]</scope>
    <source>
        <strain evidence="7 8">KIGAM108</strain>
    </source>
</reference>
<feature type="transmembrane region" description="Helical" evidence="5">
    <location>
        <begin position="30"/>
        <end position="50"/>
    </location>
</feature>
<dbReference type="GO" id="GO:0012505">
    <property type="term" value="C:endomembrane system"/>
    <property type="evidence" value="ECO:0007669"/>
    <property type="project" value="UniProtKB-SubCell"/>
</dbReference>
<keyword evidence="3 5" id="KW-1133">Transmembrane helix</keyword>
<dbReference type="Pfam" id="PF06803">
    <property type="entry name" value="DUF1232"/>
    <property type="match status" value="1"/>
</dbReference>
<sequence length="131" mass="14777">MWSSLRNRARALKSELVALYYAARDPRTPWYARLVMLVTLAYAASPIDLIPDFIPVLGYLDDLVLVPAGIALSIRLVPAEVLREARQRAATTPVSKRANWVVGTLILLLWLLALLGLGRYAWAWWHRPTAQ</sequence>
<dbReference type="InterPro" id="IPR010652">
    <property type="entry name" value="DUF1232"/>
</dbReference>
<proteinExistence type="predicted"/>
<protein>
    <submittedName>
        <fullName evidence="7">DUF1232 domain-containing protein</fullName>
    </submittedName>
</protein>